<proteinExistence type="predicted"/>
<evidence type="ECO:0000313" key="3">
    <source>
        <dbReference type="Proteomes" id="UP000243924"/>
    </source>
</evidence>
<evidence type="ECO:0008006" key="4">
    <source>
        <dbReference type="Google" id="ProtNLM"/>
    </source>
</evidence>
<feature type="chain" id="PRO_5009273802" description="Lipoprotein" evidence="1">
    <location>
        <begin position="21"/>
        <end position="159"/>
    </location>
</feature>
<dbReference type="RefSeq" id="WP_157719108.1">
    <property type="nucleotide sequence ID" value="NZ_LT629787.1"/>
</dbReference>
<feature type="signal peptide" evidence="1">
    <location>
        <begin position="1"/>
        <end position="20"/>
    </location>
</feature>
<protein>
    <recommendedName>
        <fullName evidence="4">Lipoprotein</fullName>
    </recommendedName>
</protein>
<evidence type="ECO:0000313" key="2">
    <source>
        <dbReference type="EMBL" id="SDU04038.1"/>
    </source>
</evidence>
<dbReference type="EMBL" id="LT629787">
    <property type="protein sequence ID" value="SDU04038.1"/>
    <property type="molecule type" value="Genomic_DNA"/>
</dbReference>
<dbReference type="Proteomes" id="UP000243924">
    <property type="component" value="Chromosome I"/>
</dbReference>
<reference evidence="3" key="1">
    <citation type="submission" date="2016-10" db="EMBL/GenBank/DDBJ databases">
        <authorList>
            <person name="Varghese N."/>
            <person name="Submissions S."/>
        </authorList>
    </citation>
    <scope>NUCLEOTIDE SEQUENCE [LARGE SCALE GENOMIC DNA]</scope>
    <source>
        <strain evidence="3">CECT 8338</strain>
    </source>
</reference>
<dbReference type="PROSITE" id="PS51257">
    <property type="entry name" value="PROKAR_LIPOPROTEIN"/>
    <property type="match status" value="1"/>
</dbReference>
<dbReference type="AlphaFoldDB" id="A0A1H2FAP7"/>
<evidence type="ECO:0000256" key="1">
    <source>
        <dbReference type="SAM" id="SignalP"/>
    </source>
</evidence>
<keyword evidence="1" id="KW-0732">Signal</keyword>
<sequence>MKSYTTIFVIALLAGCSAHSNTDSNNIIEQLATKGQPYFEHLVATSQYESLLGKIESGDEHSIRAASVLSQYADASKSQSLKYALSRALPKNPEPVMTLIPEYFSVSDICTVPYIEESIDIELRHIRDSIAALKNAQASSPAYIECIDIYKNIESKVSS</sequence>
<accession>A0A1H2FAP7</accession>
<gene>
    <name evidence="2" type="ORF">SAMN05216210_1394</name>
</gene>
<name>A0A1H2FAP7_9GAMM</name>
<organism evidence="2 3">
    <name type="scientific">Halopseudomonas salegens</name>
    <dbReference type="NCBI Taxonomy" id="1434072"/>
    <lineage>
        <taxon>Bacteria</taxon>
        <taxon>Pseudomonadati</taxon>
        <taxon>Pseudomonadota</taxon>
        <taxon>Gammaproteobacteria</taxon>
        <taxon>Pseudomonadales</taxon>
        <taxon>Pseudomonadaceae</taxon>
        <taxon>Halopseudomonas</taxon>
    </lineage>
</organism>
<keyword evidence="3" id="KW-1185">Reference proteome</keyword>